<dbReference type="InterPro" id="IPR000152">
    <property type="entry name" value="EGF-type_Asp/Asn_hydroxyl_site"/>
</dbReference>
<feature type="domain" description="CUB" evidence="36">
    <location>
        <begin position="3243"/>
        <end position="3370"/>
    </location>
</feature>
<evidence type="ECO:0000256" key="9">
    <source>
        <dbReference type="ARBA" id="ARBA00022548"/>
    </source>
</evidence>
<feature type="disulfide bond" evidence="34">
    <location>
        <begin position="492"/>
        <end position="501"/>
    </location>
</feature>
<feature type="domain" description="CUB" evidence="36">
    <location>
        <begin position="1208"/>
        <end position="1320"/>
    </location>
</feature>
<dbReference type="SUPFAM" id="SSF57196">
    <property type="entry name" value="EGF/Laminin"/>
    <property type="match status" value="3"/>
</dbReference>
<feature type="domain" description="CUB" evidence="36">
    <location>
        <begin position="1561"/>
        <end position="1679"/>
    </location>
</feature>
<feature type="domain" description="CUB" evidence="36">
    <location>
        <begin position="973"/>
        <end position="1086"/>
    </location>
</feature>
<evidence type="ECO:0000256" key="30">
    <source>
        <dbReference type="ARBA" id="ARBA00023878"/>
    </source>
</evidence>
<feature type="domain" description="CUB" evidence="36">
    <location>
        <begin position="1092"/>
        <end position="1204"/>
    </location>
</feature>
<evidence type="ECO:0000256" key="20">
    <source>
        <dbReference type="ARBA" id="ARBA00023136"/>
    </source>
</evidence>
<evidence type="ECO:0000256" key="5">
    <source>
        <dbReference type="ARBA" id="ARBA00022448"/>
    </source>
</evidence>
<feature type="domain" description="CUB" evidence="36">
    <location>
        <begin position="739"/>
        <end position="855"/>
    </location>
</feature>
<feature type="domain" description="CUB" evidence="36">
    <location>
        <begin position="2163"/>
        <end position="2280"/>
    </location>
</feature>
<dbReference type="PROSITE" id="PS01180">
    <property type="entry name" value="CUB"/>
    <property type="match status" value="24"/>
</dbReference>
<feature type="disulfide bond" evidence="33">
    <location>
        <begin position="3018"/>
        <end position="3045"/>
    </location>
</feature>
<evidence type="ECO:0000256" key="26">
    <source>
        <dbReference type="ARBA" id="ARBA00023228"/>
    </source>
</evidence>
<keyword evidence="6" id="KW-1003">Cell membrane</keyword>
<dbReference type="GO" id="GO:0042995">
    <property type="term" value="C:cell projection"/>
    <property type="evidence" value="ECO:0007669"/>
    <property type="project" value="UniProtKB-SubCell"/>
</dbReference>
<evidence type="ECO:0000256" key="24">
    <source>
        <dbReference type="ARBA" id="ARBA00023212"/>
    </source>
</evidence>
<dbReference type="GO" id="GO:0031419">
    <property type="term" value="F:cobalamin binding"/>
    <property type="evidence" value="ECO:0007669"/>
    <property type="project" value="UniProtKB-KW"/>
</dbReference>
<proteinExistence type="predicted"/>
<dbReference type="CDD" id="cd00041">
    <property type="entry name" value="CUB"/>
    <property type="match status" value="22"/>
</dbReference>
<dbReference type="GO" id="GO:0005768">
    <property type="term" value="C:endosome"/>
    <property type="evidence" value="ECO:0007669"/>
    <property type="project" value="UniProtKB-SubCell"/>
</dbReference>
<feature type="chain" id="PRO_5008581957" description="Cubilin" evidence="35">
    <location>
        <begin position="21"/>
        <end position="3460"/>
    </location>
</feature>
<evidence type="ECO:0000256" key="16">
    <source>
        <dbReference type="ARBA" id="ARBA00022753"/>
    </source>
</evidence>
<name>A0A1B6EBE4_9HEMI</name>
<evidence type="ECO:0000256" key="2">
    <source>
        <dbReference type="ARBA" id="ARBA00004202"/>
    </source>
</evidence>
<dbReference type="GO" id="GO:0015031">
    <property type="term" value="P:protein transport"/>
    <property type="evidence" value="ECO:0007669"/>
    <property type="project" value="UniProtKB-KW"/>
</dbReference>
<evidence type="ECO:0000256" key="34">
    <source>
        <dbReference type="PROSITE-ProRule" id="PRU00076"/>
    </source>
</evidence>
<dbReference type="PROSITE" id="PS01187">
    <property type="entry name" value="EGF_CA"/>
    <property type="match status" value="1"/>
</dbReference>
<evidence type="ECO:0000256" key="29">
    <source>
        <dbReference type="ARBA" id="ARBA00023765"/>
    </source>
</evidence>
<keyword evidence="22" id="KW-1207">Sterol metabolism</keyword>
<dbReference type="SMART" id="SM00179">
    <property type="entry name" value="EGF_CA"/>
    <property type="match status" value="7"/>
</dbReference>
<feature type="disulfide bond" evidence="34">
    <location>
        <begin position="225"/>
        <end position="234"/>
    </location>
</feature>
<dbReference type="Pfam" id="PF07645">
    <property type="entry name" value="EGF_CA"/>
    <property type="match status" value="3"/>
</dbReference>
<keyword evidence="23" id="KW-0325">Glycoprotein</keyword>
<dbReference type="GO" id="GO:0005856">
    <property type="term" value="C:cytoskeleton"/>
    <property type="evidence" value="ECO:0007669"/>
    <property type="project" value="UniProtKB-SubCell"/>
</dbReference>
<feature type="disulfide bond" evidence="33">
    <location>
        <begin position="624"/>
        <end position="651"/>
    </location>
</feature>
<dbReference type="InterPro" id="IPR000742">
    <property type="entry name" value="EGF"/>
</dbReference>
<keyword evidence="8 34" id="KW-0245">EGF-like domain</keyword>
<feature type="domain" description="CUB" evidence="36">
    <location>
        <begin position="2280"/>
        <end position="2397"/>
    </location>
</feature>
<dbReference type="PANTHER" id="PTHR24251:SF37">
    <property type="entry name" value="CUB DOMAIN-CONTAINING PROTEIN"/>
    <property type="match status" value="1"/>
</dbReference>
<feature type="domain" description="EGF-like" evidence="37">
    <location>
        <begin position="462"/>
        <end position="502"/>
    </location>
</feature>
<dbReference type="PROSITE" id="PS50026">
    <property type="entry name" value="EGF_3"/>
    <property type="match status" value="5"/>
</dbReference>
<dbReference type="PROSITE" id="PS00010">
    <property type="entry name" value="ASX_HYDROXYL"/>
    <property type="match status" value="2"/>
</dbReference>
<feature type="disulfide bond" evidence="33">
    <location>
        <begin position="2163"/>
        <end position="2190"/>
    </location>
</feature>
<evidence type="ECO:0000256" key="1">
    <source>
        <dbReference type="ARBA" id="ARBA00004177"/>
    </source>
</evidence>
<dbReference type="FunFam" id="2.10.25.10:FF:000379">
    <property type="entry name" value="Cubilin"/>
    <property type="match status" value="1"/>
</dbReference>
<feature type="domain" description="EGF-like" evidence="37">
    <location>
        <begin position="194"/>
        <end position="235"/>
    </location>
</feature>
<evidence type="ECO:0000256" key="10">
    <source>
        <dbReference type="ARBA" id="ARBA00022553"/>
    </source>
</evidence>
<evidence type="ECO:0000256" key="33">
    <source>
        <dbReference type="PROSITE-ProRule" id="PRU00059"/>
    </source>
</evidence>
<feature type="domain" description="CUB" evidence="36">
    <location>
        <begin position="2537"/>
        <end position="2654"/>
    </location>
</feature>
<keyword evidence="13" id="KW-0479">Metal-binding</keyword>
<evidence type="ECO:0000256" key="32">
    <source>
        <dbReference type="ARBA" id="ARBA00049703"/>
    </source>
</evidence>
<dbReference type="Pfam" id="PF00431">
    <property type="entry name" value="CUB"/>
    <property type="match status" value="23"/>
</dbReference>
<evidence type="ECO:0000256" key="25">
    <source>
        <dbReference type="ARBA" id="ARBA00023221"/>
    </source>
</evidence>
<keyword evidence="20" id="KW-0472">Membrane</keyword>
<dbReference type="GO" id="GO:0005765">
    <property type="term" value="C:lysosomal membrane"/>
    <property type="evidence" value="ECO:0007669"/>
    <property type="project" value="UniProtKB-SubCell"/>
</dbReference>
<keyword evidence="7" id="KW-0963">Cytoplasm</keyword>
<feature type="domain" description="CUB" evidence="36">
    <location>
        <begin position="1445"/>
        <end position="1557"/>
    </location>
</feature>
<keyword evidence="16" id="KW-0967">Endosome</keyword>
<evidence type="ECO:0000256" key="12">
    <source>
        <dbReference type="ARBA" id="ARBA00022685"/>
    </source>
</evidence>
<comment type="subunit">
    <text evidence="32">Interacts with AMN. Component of the cubam complex composed of one CUBN trimer and one AMN chain. The cubam complex can dimerize. Interacts with LRP2 in a dual-receptor complex in a calcium-dependent manner. Found in a complex with PID1/PCLI1, LRP1 and CUBNI. Interacts with LRP1 and PID1/PCLI1.</text>
</comment>
<feature type="domain" description="CUB" evidence="36">
    <location>
        <begin position="3374"/>
        <end position="3460"/>
    </location>
</feature>
<feature type="domain" description="CUB" evidence="36">
    <location>
        <begin position="2399"/>
        <end position="2533"/>
    </location>
</feature>
<evidence type="ECO:0000256" key="17">
    <source>
        <dbReference type="ARBA" id="ARBA00022837"/>
    </source>
</evidence>
<accession>A0A1B6EBE4</accession>
<comment type="subcellular location">
    <subcellularLocation>
        <location evidence="2">Cell membrane</location>
        <topology evidence="2">Peripheral membrane protein</topology>
    </subcellularLocation>
    <subcellularLocation>
        <location evidence="4">Cell projection</location>
    </subcellularLocation>
    <subcellularLocation>
        <location evidence="3">Cytoplasm</location>
        <location evidence="3">Cytoskeleton</location>
    </subcellularLocation>
    <subcellularLocation>
        <location evidence="1">Endosome</location>
    </subcellularLocation>
    <subcellularLocation>
        <location evidence="29">Lysosome membrane</location>
        <topology evidence="29">Peripheral membrane protein</topology>
    </subcellularLocation>
</comment>
<evidence type="ECO:0000259" key="36">
    <source>
        <dbReference type="PROSITE" id="PS01180"/>
    </source>
</evidence>
<dbReference type="PROSITE" id="PS00022">
    <property type="entry name" value="EGF_1"/>
    <property type="match status" value="4"/>
</dbReference>
<evidence type="ECO:0000256" key="4">
    <source>
        <dbReference type="ARBA" id="ARBA00004316"/>
    </source>
</evidence>
<dbReference type="InterPro" id="IPR024731">
    <property type="entry name" value="NELL2-like_EGF"/>
</dbReference>
<keyword evidence="18" id="KW-0653">Protein transport</keyword>
<evidence type="ECO:0000256" key="11">
    <source>
        <dbReference type="ARBA" id="ARBA00022628"/>
    </source>
</evidence>
<evidence type="ECO:0000256" key="18">
    <source>
        <dbReference type="ARBA" id="ARBA00022927"/>
    </source>
</evidence>
<feature type="domain" description="CUB" evidence="36">
    <location>
        <begin position="2904"/>
        <end position="3017"/>
    </location>
</feature>
<dbReference type="InterPro" id="IPR001881">
    <property type="entry name" value="EGF-like_Ca-bd_dom"/>
</dbReference>
<keyword evidence="19" id="KW-0443">Lipid metabolism</keyword>
<dbReference type="FunFam" id="2.10.25.10:FF:000260">
    <property type="entry name" value="Notch receptor 4"/>
    <property type="match status" value="1"/>
</dbReference>
<keyword evidence="5" id="KW-0813">Transport</keyword>
<keyword evidence="10" id="KW-0597">Phosphoprotein</keyword>
<keyword evidence="28" id="KW-0170">Cobalt</keyword>
<dbReference type="Gene3D" id="2.10.25.10">
    <property type="entry name" value="Laminin"/>
    <property type="match status" value="6"/>
</dbReference>
<dbReference type="EMBL" id="GEDC01002088">
    <property type="protein sequence ID" value="JAS35210.1"/>
    <property type="molecule type" value="Transcribed_RNA"/>
</dbReference>
<dbReference type="InterPro" id="IPR049883">
    <property type="entry name" value="NOTCH1_EGF-like"/>
</dbReference>
<evidence type="ECO:0000256" key="19">
    <source>
        <dbReference type="ARBA" id="ARBA00023098"/>
    </source>
</evidence>
<keyword evidence="14 35" id="KW-0732">Signal</keyword>
<evidence type="ECO:0000256" key="21">
    <source>
        <dbReference type="ARBA" id="ARBA00023157"/>
    </source>
</evidence>
<dbReference type="Gene3D" id="2.60.120.290">
    <property type="entry name" value="Spermadhesin, CUB domain"/>
    <property type="match status" value="24"/>
</dbReference>
<dbReference type="SUPFAM" id="SSF57184">
    <property type="entry name" value="Growth factor receptor domain"/>
    <property type="match status" value="1"/>
</dbReference>
<dbReference type="InterPro" id="IPR000859">
    <property type="entry name" value="CUB_dom"/>
</dbReference>
<evidence type="ECO:0000313" key="38">
    <source>
        <dbReference type="EMBL" id="JAS35210.1"/>
    </source>
</evidence>
<evidence type="ECO:0000256" key="13">
    <source>
        <dbReference type="ARBA" id="ARBA00022723"/>
    </source>
</evidence>
<evidence type="ECO:0000256" key="28">
    <source>
        <dbReference type="ARBA" id="ARBA00023285"/>
    </source>
</evidence>
<evidence type="ECO:0000256" key="22">
    <source>
        <dbReference type="ARBA" id="ARBA00023166"/>
    </source>
</evidence>
<feature type="domain" description="CUB" evidence="36">
    <location>
        <begin position="1321"/>
        <end position="1443"/>
    </location>
</feature>
<evidence type="ECO:0000256" key="6">
    <source>
        <dbReference type="ARBA" id="ARBA00022475"/>
    </source>
</evidence>
<organism evidence="38">
    <name type="scientific">Clastoptera arizonana</name>
    <name type="common">Arizona spittle bug</name>
    <dbReference type="NCBI Taxonomy" id="38151"/>
    <lineage>
        <taxon>Eukaryota</taxon>
        <taxon>Metazoa</taxon>
        <taxon>Ecdysozoa</taxon>
        <taxon>Arthropoda</taxon>
        <taxon>Hexapoda</taxon>
        <taxon>Insecta</taxon>
        <taxon>Pterygota</taxon>
        <taxon>Neoptera</taxon>
        <taxon>Paraneoptera</taxon>
        <taxon>Hemiptera</taxon>
        <taxon>Auchenorrhyncha</taxon>
        <taxon>Cercopoidea</taxon>
        <taxon>Clastopteridae</taxon>
        <taxon>Clastoptera</taxon>
    </lineage>
</organism>
<dbReference type="CDD" id="cd00054">
    <property type="entry name" value="EGF_CA"/>
    <property type="match status" value="5"/>
</dbReference>
<protein>
    <recommendedName>
        <fullName evidence="30">Cubilin</fullName>
    </recommendedName>
</protein>
<keyword evidence="17" id="KW-0106">Calcium</keyword>
<dbReference type="PROSITE" id="PS01186">
    <property type="entry name" value="EGF_2"/>
    <property type="match status" value="3"/>
</dbReference>
<evidence type="ECO:0000256" key="27">
    <source>
        <dbReference type="ARBA" id="ARBA00023273"/>
    </source>
</evidence>
<feature type="domain" description="EGF-like" evidence="37">
    <location>
        <begin position="422"/>
        <end position="459"/>
    </location>
</feature>
<evidence type="ECO:0000259" key="37">
    <source>
        <dbReference type="PROSITE" id="PS50026"/>
    </source>
</evidence>
<sequence length="3460" mass="387437">MLLLNYVPVIWTLFIHQVCANKEPFRNRPRFYTENGHLYITTGTDHNITLRSIGAGFININDDNLEDILRKVHHALNKISIFHNSDLPNIHRKLNILTSTVLGSGGLRKRLQRVEGTQRNVSIFPTSGRQNIRLSRLNDSVMILAKELINFRSIMSTDDCLNNPCQNGGTCYDLINGFHCICLPSWEGKFCDNDVNECNNFAGTDLGCQNNAECVNYRGGYECRCAQGWYGVHCTRRTFDCTKSSSAEMCGNGFCVNSGDNGNGFLCVCNEGWTKDNFGKCTKDVNECESKQPLCSQDPIVHCTNIPGSFACGKCPEGYSGNGHYCTDVDECADNNGGCSNLPKVKCINTRGSHTCFQCPAGYIGDGTTCSVAPGGPCSVNNGGCHQNAKCYNSGDILHCQCLRGYIGTGYGRNGCTPTALANSPCLNIECKNEGVCLAQSSNSFKCVCTAGFGGVYCEDLLVNPCLENPCFNLGICFQTSNYTLNGFHCTCPVGYTGHRCEIEQNDCISTILLDNGTLSYPHVKIHSSDKMTQNCHWVIKVNDTKVANIKINRLNIECGLESLKIYNGPSSSNEVLGIFCGISSPLKNITATSHIISIYFTSSKPRNEDVKFELSFNAIDPSCGNVILVKTPGLLESPGYPREYPPNITCLWILTADIGKKIKINFYSLSLKKDGSSDCDYLKVFDGFFYNKLMVQLCNETHPISVETHTNVATIQFNSDESNQGFGFNIGYDLDVGCGGVLTATSGDIIPTKDILSTEHAYRDDEICEWRIQLAVAERIVLKFKQLNIEFCEECSCDFVELYDGPSSDSPKVGRWCGSMEPDEFISTQNTVTVVFNSDEMLHYGTFHIHYDIYCGGEFREQSGELVSPMYPNTQPSKIPCIYKIEQSVGKAIKFNILDLKLDSTDSCLLSFLEVHDGDSENSPLLGKYCETGKYPEEIVSTYNYLYIKFLSGSGIVDKGFRASYSTIDVGCGGIMKENMGTIASPGEDGYSASKECNWVIIASKGYYIQLIWSSFHLEDSRDCRFDSVELFDNSTSKIGHQSLGKFCGNILPPPKTSIGNIMTIRFKSDESVSKDGFLAHFYTLDGKKNCGGTYSTIMGELTSPNFPSGYPRDKDCIYIIQVLQGQQIEMNVLKFHLENHATCDYDYLEIRDGSHITSPLIGKYCGTEYPRSITSLTNSLFLKFVSDSSNSYPGFYITWDGTKTGCGGTLTAATGSIFSPNYPNPYSSTGHCYWNIIVSRGSKIRLTIVDIDLEDNYGCNLDYIKVYDGANIKTKLVGKYCNENHPTFILSKSNQMYIEFISDISDEGRGFHLSYTSECNTTNKGYSGVVESFNFPNSYPIDRMCIWVIEVPKGNNISYTFSHFDLKEGQLFFDENKTECFDFVELTEGRGQDPPSRSLGKFCGSEIPPGNKSTMDHLYINFKSDHHSSSNKGFRLEWSLSGCGGLLVHPFGEIKSPGFPHPYPHSLICEWKIAVDWSFSIQIIVNQVMLESFSGCPTDYLDIYGGPDEYSPKLVHLCKTNNSITVTTSGNHAFIRFEADYSIANRGFSATYKTVASQCGGLFSSPSGEIATKNYPNNYENKQDCEWLIYGQENHLINLTFVDFDVDNTQSFLKNTSDVVLVYDGNEQDGNILFNFSGKLNDLSTKTLVSSSNILRVRFISDSTNTAKGFKATYRMACGARIFTSSSGMISTANGFHLENSDEYNIMKCHYYIIAKDLDARVTLMFNYIDDSFECEWRNITIYDGENDEGPVIRHVCSDKSPIPIRSSGHALTVVILSSYYQGIVEFTYSVLPTACGGKLSSIGGFFASPNYPDGYPPNAECIWEINTSIGNKAIIIFKDFDIEDSEHCNSDYLEVRLGSETSTLHDTYCGNHIPNTINSSSSFWVKFTSDGNGTAKGFLAEYKLIHGNDLYGREGDIASPLYPKHFNGNETFKWVITVETGYSVRVMFKEFSIENGYRDEECFSNSLKIYDGGDELAPLISVLCGYQIPAVITSHGSRITIVFKNEYSMFFGNCFLLHWEQISKNPSKGEIESYGNCLHTAELGLNPGMNSTYNFTSPNYPEFYDNKINCVWIIETSYFNHIVLKLTDISMENYRSACMDYIQVFSESDEETGWEQLHGDICQPNATNLDFIGTRRMRVVMVTDEENRQKGFSAIAKVECGGTIKASDGVLNTTYLKPKEIYETLNCAWLIIVSPGKTIGISFDKFQLTSDETCSSNFILMRDGGHMDSPILGKGKYCGSRIPEELETSSSRLYISYSARAYIPGIILNFKAVSVSCGGNIELSLEQTSKEISSPNYPNAPPSHIVCSWIIYAPPGKNLQVDFLGRFDLLKSTYCEKEYIEIHDGGTEISPLIGDRLCKTKPSTVSSVDNMIFIKYYTDVPVPNNGFSAVVRLGTCGGTIYLNPYRFAHSLQNSIKSPNYPNPYPSNSNCSWYLISSEGSSLDLKLVEYQLANSYGKSCTEDSDYLRLADMDPLDASKEIKNKTFCGRMVAKVDGPTFKTDSNTASVRFVSKVTKIPLETPKFKIQVSSELNDCGGKLTSPSGIIESLNYNSPNRFIQKSTHCFWDIIVPAGRRVVLKILDFDLDTAAENDFHLTPKVLVYYGHHPGLIKAFMGSVPSGTIVESSSNRMLVTYSNYYHSAHRGFKAEFSSNSPQVCGGDLEESGYIEFYAKSNQTVWCGWTRTIKDALNKTFVMKITGTLGLSNKYICRNRFNEDSILKAGSSIQMYKSELGIFCSLKDIEIIPSIFTKTVLTYTYIFRNGSTTGANFSIKYQTNPCGGNYSPDDTFVIQSPGYPQEYPSSMDCAWKLSFTEGQINITFEVFELEAPYSVVDESRCSDYVIIHNGPFRTDPKFDPFCGSKSSFSIITQSNEVWVEFHSNNVTNIKKNRRFQIRMTAVNRGCGGIFHKNRGSFTSPNYPLKYPNKTECEWEIQSDVGFHIGLYFVDRFYIEKSDGCVKDYLQVFDYKDKNWVPFEKICGRDSPPIYNSTSTRMKVLFHSNDDITADGFKIEWNVNCGGTILVERDGFLSSPQYPNKYPNDLNCTYIIISKHGSLNGNFIEPFSLEKADDCKYDRLVVTTFKLFRRRIPDKEEHTYCGSQLPPPIQRKQKIVLKFITDDYWSESGFNFEYSFNKCGNDNMTEPGRISFPTFRQDFVDCFWTITAPKGMVVILKVTGYSAIYQPYLKIWDGQIGSKLLRNFNYNGNRMYTYISSSNMMGISFIHPLYYTIRWLYATVDFTYGCSELINITENAPYTLKSLDVDNDGKYEKLLKCSYNIFSPSFTVLKITFQKMDVENCTSVKTYRNYETVCSCDSLQIYDGSDYQSTSMGKFCGTTLYPTLTSSTNNLLISFVTDESEGNSGFVLKIEAIKSLCGEPIKVLNSFKPHNLTSPLYPGYYPHKLKCKWTFRSNISNTQINIGSKVMDIPESSNCKKDVLKISYSQGMNEEKKEILLCGKKTF</sequence>
<feature type="domain" description="CUB" evidence="36">
    <location>
        <begin position="3136"/>
        <end position="3240"/>
    </location>
</feature>
<dbReference type="GO" id="GO:0008203">
    <property type="term" value="P:cholesterol metabolic process"/>
    <property type="evidence" value="ECO:0007669"/>
    <property type="project" value="UniProtKB-KW"/>
</dbReference>
<dbReference type="InterPro" id="IPR035914">
    <property type="entry name" value="Sperma_CUB_dom_sf"/>
</dbReference>
<evidence type="ECO:0000256" key="35">
    <source>
        <dbReference type="SAM" id="SignalP"/>
    </source>
</evidence>
<keyword evidence="21 34" id="KW-1015">Disulfide bond</keyword>
<feature type="domain" description="CUB" evidence="36">
    <location>
        <begin position="508"/>
        <end position="620"/>
    </location>
</feature>
<dbReference type="FunFam" id="2.10.25.10:FF:000173">
    <property type="entry name" value="Neurogenic locus notch protein 2"/>
    <property type="match status" value="1"/>
</dbReference>
<feature type="disulfide bond" evidence="34">
    <location>
        <begin position="182"/>
        <end position="191"/>
    </location>
</feature>
<dbReference type="SMART" id="SM00181">
    <property type="entry name" value="EGF"/>
    <property type="match status" value="8"/>
</dbReference>
<keyword evidence="24" id="KW-0206">Cytoskeleton</keyword>
<dbReference type="InterPro" id="IPR018097">
    <property type="entry name" value="EGF_Ca-bd_CS"/>
</dbReference>
<keyword evidence="15" id="KW-0677">Repeat</keyword>
<feature type="domain" description="CUB" evidence="36">
    <location>
        <begin position="624"/>
        <end position="736"/>
    </location>
</feature>
<feature type="domain" description="CUB" evidence="36">
    <location>
        <begin position="2040"/>
        <end position="2162"/>
    </location>
</feature>
<dbReference type="SMART" id="SM00042">
    <property type="entry name" value="CUB"/>
    <property type="match status" value="23"/>
</dbReference>
<dbReference type="GO" id="GO:0005886">
    <property type="term" value="C:plasma membrane"/>
    <property type="evidence" value="ECO:0007669"/>
    <property type="project" value="UniProtKB-SubCell"/>
</dbReference>
<feature type="domain" description="CUB" evidence="36">
    <location>
        <begin position="1798"/>
        <end position="1908"/>
    </location>
</feature>
<comment type="caution">
    <text evidence="34">Lacks conserved residue(s) required for the propagation of feature annotation.</text>
</comment>
<dbReference type="FunFam" id="2.60.120.290:FF:000005">
    <property type="entry name" value="Procollagen C-endopeptidase enhancer 1"/>
    <property type="match status" value="6"/>
</dbReference>
<dbReference type="Pfam" id="PF12661">
    <property type="entry name" value="hEGF"/>
    <property type="match status" value="1"/>
</dbReference>
<reference evidence="38" key="1">
    <citation type="submission" date="2015-12" db="EMBL/GenBank/DDBJ databases">
        <title>De novo transcriptome assembly of four potential Pierce s Disease insect vectors from Arizona vineyards.</title>
        <authorList>
            <person name="Tassone E.E."/>
        </authorList>
    </citation>
    <scope>NUCLEOTIDE SEQUENCE</scope>
</reference>
<feature type="disulfide bond" evidence="33">
    <location>
        <begin position="2780"/>
        <end position="2807"/>
    </location>
</feature>
<comment type="function">
    <text evidence="31">Endocytic receptor which plays a role in lipoprotein, vitamin and iron metabolism by facilitating their uptake. Acts together with LRP2 to mediate endocytosis of high-density lipoproteins, GC, hemoglobin, ALB, TF and SCGB1A1. Acts together with AMN to mediate endocytosis of the CBLIF-cobalamin complex. Binds to ALB, MB, Kappa and lambda-light chains, TF, hemoglobin, GC, SCGB1A1, APOA1, high density lipoprotein, and the CBLIF-cobalamin complex. Ligand binding requires calcium. Serves as important transporter in several absorptive epithelia, including intestine, renal proximal tubules and embryonic yolk sac. May play an important role in the development of the peri-implantation embryo through internalization of APOA1 and cholesterol. Binds to LGALS3 at the maternal-fetal interface.</text>
</comment>
<feature type="domain" description="CUB" evidence="36">
    <location>
        <begin position="3018"/>
        <end position="3134"/>
    </location>
</feature>
<dbReference type="SUPFAM" id="SSF49854">
    <property type="entry name" value="Spermadhesin, CUB domain"/>
    <property type="match status" value="24"/>
</dbReference>
<dbReference type="InterPro" id="IPR013032">
    <property type="entry name" value="EGF-like_CS"/>
</dbReference>
<dbReference type="CDD" id="cd22201">
    <property type="entry name" value="cubilin_NTD"/>
    <property type="match status" value="1"/>
</dbReference>
<keyword evidence="12" id="KW-0165">Cleavage on pair of basic residues</keyword>
<evidence type="ECO:0000256" key="31">
    <source>
        <dbReference type="ARBA" id="ARBA00049611"/>
    </source>
</evidence>
<dbReference type="Pfam" id="PF12947">
    <property type="entry name" value="EGF_3"/>
    <property type="match status" value="1"/>
</dbReference>
<dbReference type="Pfam" id="PF00008">
    <property type="entry name" value="EGF"/>
    <property type="match status" value="2"/>
</dbReference>
<gene>
    <name evidence="38" type="ORF">g.36081</name>
</gene>
<feature type="domain" description="CUB" evidence="36">
    <location>
        <begin position="1680"/>
        <end position="1796"/>
    </location>
</feature>
<keyword evidence="27" id="KW-0966">Cell projection</keyword>
<dbReference type="PANTHER" id="PTHR24251">
    <property type="entry name" value="OVOCHYMASE-RELATED"/>
    <property type="match status" value="1"/>
</dbReference>
<evidence type="ECO:0000256" key="23">
    <source>
        <dbReference type="ARBA" id="ARBA00023180"/>
    </source>
</evidence>
<feature type="domain" description="CUB" evidence="36">
    <location>
        <begin position="1909"/>
        <end position="2025"/>
    </location>
</feature>
<feature type="domain" description="CUB" evidence="36">
    <location>
        <begin position="856"/>
        <end position="969"/>
    </location>
</feature>
<keyword evidence="26" id="KW-0458">Lysosome</keyword>
<feature type="domain" description="EGF-like" evidence="37">
    <location>
        <begin position="156"/>
        <end position="192"/>
    </location>
</feature>
<evidence type="ECO:0000256" key="3">
    <source>
        <dbReference type="ARBA" id="ARBA00004245"/>
    </source>
</evidence>
<keyword evidence="25" id="KW-0753">Steroid metabolism</keyword>
<feature type="signal peptide" evidence="35">
    <location>
        <begin position="1"/>
        <end position="20"/>
    </location>
</feature>
<feature type="domain" description="CUB" evidence="36">
    <location>
        <begin position="2780"/>
        <end position="2900"/>
    </location>
</feature>
<keyword evidence="9" id="KW-0153">Cholesterol metabolism</keyword>
<keyword evidence="11" id="KW-0846">Cobalamin</keyword>
<evidence type="ECO:0000256" key="7">
    <source>
        <dbReference type="ARBA" id="ARBA00022490"/>
    </source>
</evidence>
<evidence type="ECO:0000256" key="15">
    <source>
        <dbReference type="ARBA" id="ARBA00022737"/>
    </source>
</evidence>
<dbReference type="InterPro" id="IPR009030">
    <property type="entry name" value="Growth_fac_rcpt_cys_sf"/>
</dbReference>
<evidence type="ECO:0000256" key="14">
    <source>
        <dbReference type="ARBA" id="ARBA00022729"/>
    </source>
</evidence>
<feature type="disulfide bond" evidence="34">
    <location>
        <begin position="449"/>
        <end position="458"/>
    </location>
</feature>
<dbReference type="FunFam" id="2.60.120.290:FF:000013">
    <property type="entry name" value="Membrane frizzled-related protein"/>
    <property type="match status" value="5"/>
</dbReference>
<dbReference type="GO" id="GO:0005509">
    <property type="term" value="F:calcium ion binding"/>
    <property type="evidence" value="ECO:0007669"/>
    <property type="project" value="InterPro"/>
</dbReference>
<dbReference type="FunFam" id="2.10.25.10:FF:000318">
    <property type="entry name" value="Eyes shut homolog"/>
    <property type="match status" value="1"/>
</dbReference>
<evidence type="ECO:0000256" key="8">
    <source>
        <dbReference type="ARBA" id="ARBA00022536"/>
    </source>
</evidence>
<feature type="domain" description="EGF-like" evidence="37">
    <location>
        <begin position="374"/>
        <end position="417"/>
    </location>
</feature>